<evidence type="ECO:0000313" key="3">
    <source>
        <dbReference type="Proteomes" id="UP001175001"/>
    </source>
</evidence>
<feature type="region of interest" description="Disordered" evidence="1">
    <location>
        <begin position="1"/>
        <end position="31"/>
    </location>
</feature>
<name>A0AA40D375_9PEZI</name>
<gene>
    <name evidence="2" type="ORF">DIS24_g3435</name>
</gene>
<feature type="compositionally biased region" description="Polar residues" evidence="1">
    <location>
        <begin position="297"/>
        <end position="306"/>
    </location>
</feature>
<accession>A0AA40D375</accession>
<sequence length="306" mass="34123">MTAPQSHPEEDRSEGGASGPTTGISAAAATHPHTRLLNILGRYRALQRTAPEDRFIRDAAATHTAVNSFGYVSDDSNSEEDSQHREEDIPPLYLFRPEMEQPPRYERSWFDDEGRERGPDNDSRHEDEDEHGPDTPEDDERGPENAPENGEAGGDDSKRPFKGYPQYKHLLHGDTWTDFYGEKEFPDPQKNWYPKVIRDRVMVMGRTAHTEECDSPCDHCKQKGLHCIVWKKSGPPKPFRANATCLHCFSGKRTCKRTLKPAPKPKDVPPSKSKTNSAGKKSKKAAIQPEAPPSDQAVPTTPGGSS</sequence>
<evidence type="ECO:0000313" key="2">
    <source>
        <dbReference type="EMBL" id="KAK0660172.1"/>
    </source>
</evidence>
<dbReference type="Proteomes" id="UP001175001">
    <property type="component" value="Unassembled WGS sequence"/>
</dbReference>
<evidence type="ECO:0000256" key="1">
    <source>
        <dbReference type="SAM" id="MobiDB-lite"/>
    </source>
</evidence>
<organism evidence="2 3">
    <name type="scientific">Lasiodiplodia hormozganensis</name>
    <dbReference type="NCBI Taxonomy" id="869390"/>
    <lineage>
        <taxon>Eukaryota</taxon>
        <taxon>Fungi</taxon>
        <taxon>Dikarya</taxon>
        <taxon>Ascomycota</taxon>
        <taxon>Pezizomycotina</taxon>
        <taxon>Dothideomycetes</taxon>
        <taxon>Dothideomycetes incertae sedis</taxon>
        <taxon>Botryosphaeriales</taxon>
        <taxon>Botryosphaeriaceae</taxon>
        <taxon>Lasiodiplodia</taxon>
    </lineage>
</organism>
<comment type="caution">
    <text evidence="2">The sequence shown here is derived from an EMBL/GenBank/DDBJ whole genome shotgun (WGS) entry which is preliminary data.</text>
</comment>
<reference evidence="2" key="1">
    <citation type="submission" date="2023-06" db="EMBL/GenBank/DDBJ databases">
        <title>Multi-omics analyses reveal the molecular pathogenesis toolkit of Lasiodiplodia hormozganensis, a cross-kingdom pathogen.</title>
        <authorList>
            <person name="Felix C."/>
            <person name="Meneses R."/>
            <person name="Goncalves M.F.M."/>
            <person name="Tilleman L."/>
            <person name="Duarte A.S."/>
            <person name="Jorrin-Novo J.V."/>
            <person name="Van De Peer Y."/>
            <person name="Deforce D."/>
            <person name="Van Nieuwerburgh F."/>
            <person name="Esteves A.C."/>
            <person name="Alves A."/>
        </authorList>
    </citation>
    <scope>NUCLEOTIDE SEQUENCE</scope>
    <source>
        <strain evidence="2">CBS 339.90</strain>
    </source>
</reference>
<dbReference type="AlphaFoldDB" id="A0AA40D375"/>
<dbReference type="EMBL" id="JAUJDW010000011">
    <property type="protein sequence ID" value="KAK0660172.1"/>
    <property type="molecule type" value="Genomic_DNA"/>
</dbReference>
<feature type="compositionally biased region" description="Acidic residues" evidence="1">
    <location>
        <begin position="127"/>
        <end position="141"/>
    </location>
</feature>
<protein>
    <submittedName>
        <fullName evidence="2">Uncharacterized protein</fullName>
    </submittedName>
</protein>
<feature type="region of interest" description="Disordered" evidence="1">
    <location>
        <begin position="70"/>
        <end position="165"/>
    </location>
</feature>
<feature type="region of interest" description="Disordered" evidence="1">
    <location>
        <begin position="256"/>
        <end position="306"/>
    </location>
</feature>
<proteinExistence type="predicted"/>
<feature type="compositionally biased region" description="Basic and acidic residues" evidence="1">
    <location>
        <begin position="97"/>
        <end position="126"/>
    </location>
</feature>
<keyword evidence="3" id="KW-1185">Reference proteome</keyword>